<comment type="caution">
    <text evidence="10">The sequence shown here is derived from an EMBL/GenBank/DDBJ whole genome shotgun (WGS) entry which is preliminary data.</text>
</comment>
<organism evidence="10 11">
    <name type="scientific">Silvibacterium bohemicum</name>
    <dbReference type="NCBI Taxonomy" id="1577686"/>
    <lineage>
        <taxon>Bacteria</taxon>
        <taxon>Pseudomonadati</taxon>
        <taxon>Acidobacteriota</taxon>
        <taxon>Terriglobia</taxon>
        <taxon>Terriglobales</taxon>
        <taxon>Acidobacteriaceae</taxon>
        <taxon>Silvibacterium</taxon>
    </lineage>
</organism>
<dbReference type="InterPro" id="IPR003856">
    <property type="entry name" value="LPS_length_determ_N"/>
</dbReference>
<proteinExistence type="predicted"/>
<name>A0A841JWA5_9BACT</name>
<dbReference type="GO" id="GO:0005886">
    <property type="term" value="C:plasma membrane"/>
    <property type="evidence" value="ECO:0007669"/>
    <property type="project" value="UniProtKB-SubCell"/>
</dbReference>
<comment type="subcellular location">
    <subcellularLocation>
        <location evidence="1">Cell membrane</location>
        <topology evidence="1">Multi-pass membrane protein</topology>
    </subcellularLocation>
</comment>
<feature type="coiled-coil region" evidence="6">
    <location>
        <begin position="196"/>
        <end position="230"/>
    </location>
</feature>
<evidence type="ECO:0000256" key="4">
    <source>
        <dbReference type="ARBA" id="ARBA00022989"/>
    </source>
</evidence>
<keyword evidence="6" id="KW-0175">Coiled coil</keyword>
<dbReference type="InterPro" id="IPR032807">
    <property type="entry name" value="GNVR"/>
</dbReference>
<evidence type="ECO:0000256" key="7">
    <source>
        <dbReference type="SAM" id="Phobius"/>
    </source>
</evidence>
<dbReference type="AlphaFoldDB" id="A0A841JWA5"/>
<feature type="transmembrane region" description="Helical" evidence="7">
    <location>
        <begin position="363"/>
        <end position="383"/>
    </location>
</feature>
<keyword evidence="11" id="KW-1185">Reference proteome</keyword>
<feature type="domain" description="Tyrosine-protein kinase G-rich" evidence="9">
    <location>
        <begin position="313"/>
        <end position="383"/>
    </location>
</feature>
<gene>
    <name evidence="10" type="ORF">HNQ77_003644</name>
</gene>
<dbReference type="Proteomes" id="UP000538666">
    <property type="component" value="Unassembled WGS sequence"/>
</dbReference>
<keyword evidence="3 7" id="KW-0812">Transmembrane</keyword>
<feature type="transmembrane region" description="Helical" evidence="7">
    <location>
        <begin position="36"/>
        <end position="55"/>
    </location>
</feature>
<sequence>MIGDAERVANQDFLAPGEEETSLLELLLVLARRRRLIVRVTAALVLVAIAASLLLPNEYTATTSLLPPQQGGSTSAGSALMAQLGGLGSVAGLAGGALGLKNPNDLQVALLKSRTVEDAMIDRYHLMDLYHVRLRSQARTRLEKAVDIENGAKDGLIRVSVTDRSPQRAAEFANGYVAEFKKLTSTLAVTEASQRRLFFEQQLSQAKDNLANAEENLKKTEQKTGVLQLDSQDRALIEAVGQVRAQIVAKEVQIQAMQSFASGENPDLTMAQQELQGLKAEEAKMGATPNGTSSAPLVPKGVMQESGLEYTRKLRDVKYSETILELLARQYEAAKVDEARQGAVVQVVDPAVVPDRHSSPKRALIVLGALILGVFFGVVWSFISEAFARIASNPAEQPRLLALRQALFSRK</sequence>
<evidence type="ECO:0000259" key="8">
    <source>
        <dbReference type="Pfam" id="PF02706"/>
    </source>
</evidence>
<keyword evidence="4 7" id="KW-1133">Transmembrane helix</keyword>
<dbReference type="GO" id="GO:0004713">
    <property type="term" value="F:protein tyrosine kinase activity"/>
    <property type="evidence" value="ECO:0007669"/>
    <property type="project" value="TreeGrafter"/>
</dbReference>
<reference evidence="10 11" key="1">
    <citation type="submission" date="2020-08" db="EMBL/GenBank/DDBJ databases">
        <title>Genomic Encyclopedia of Type Strains, Phase IV (KMG-IV): sequencing the most valuable type-strain genomes for metagenomic binning, comparative biology and taxonomic classification.</title>
        <authorList>
            <person name="Goeker M."/>
        </authorList>
    </citation>
    <scope>NUCLEOTIDE SEQUENCE [LARGE SCALE GENOMIC DNA]</scope>
    <source>
        <strain evidence="10 11">DSM 103733</strain>
    </source>
</reference>
<evidence type="ECO:0000313" key="10">
    <source>
        <dbReference type="EMBL" id="MBB6145683.1"/>
    </source>
</evidence>
<feature type="domain" description="Polysaccharide chain length determinant N-terminal" evidence="8">
    <location>
        <begin position="19"/>
        <end position="122"/>
    </location>
</feature>
<dbReference type="RefSeq" id="WP_231581463.1">
    <property type="nucleotide sequence ID" value="NZ_JACHEK010000007.1"/>
</dbReference>
<dbReference type="PANTHER" id="PTHR32309">
    <property type="entry name" value="TYROSINE-PROTEIN KINASE"/>
    <property type="match status" value="1"/>
</dbReference>
<dbReference type="PANTHER" id="PTHR32309:SF13">
    <property type="entry name" value="FERRIC ENTEROBACTIN TRANSPORT PROTEIN FEPE"/>
    <property type="match status" value="1"/>
</dbReference>
<dbReference type="Pfam" id="PF13807">
    <property type="entry name" value="GNVR"/>
    <property type="match status" value="1"/>
</dbReference>
<dbReference type="EMBL" id="JACHEK010000007">
    <property type="protein sequence ID" value="MBB6145683.1"/>
    <property type="molecule type" value="Genomic_DNA"/>
</dbReference>
<evidence type="ECO:0000256" key="6">
    <source>
        <dbReference type="SAM" id="Coils"/>
    </source>
</evidence>
<protein>
    <submittedName>
        <fullName evidence="10">Uncharacterized protein involved in exopolysaccharide biosynthesis</fullName>
    </submittedName>
</protein>
<keyword evidence="2" id="KW-1003">Cell membrane</keyword>
<evidence type="ECO:0000256" key="1">
    <source>
        <dbReference type="ARBA" id="ARBA00004651"/>
    </source>
</evidence>
<feature type="transmembrane region" description="Helical" evidence="7">
    <location>
        <begin position="75"/>
        <end position="100"/>
    </location>
</feature>
<evidence type="ECO:0000313" key="11">
    <source>
        <dbReference type="Proteomes" id="UP000538666"/>
    </source>
</evidence>
<evidence type="ECO:0000256" key="5">
    <source>
        <dbReference type="ARBA" id="ARBA00023136"/>
    </source>
</evidence>
<evidence type="ECO:0000256" key="2">
    <source>
        <dbReference type="ARBA" id="ARBA00022475"/>
    </source>
</evidence>
<accession>A0A841JWA5</accession>
<evidence type="ECO:0000256" key="3">
    <source>
        <dbReference type="ARBA" id="ARBA00022692"/>
    </source>
</evidence>
<dbReference type="InterPro" id="IPR050445">
    <property type="entry name" value="Bact_polysacc_biosynth/exp"/>
</dbReference>
<evidence type="ECO:0000259" key="9">
    <source>
        <dbReference type="Pfam" id="PF13807"/>
    </source>
</evidence>
<keyword evidence="5 7" id="KW-0472">Membrane</keyword>
<dbReference type="Pfam" id="PF02706">
    <property type="entry name" value="Wzz"/>
    <property type="match status" value="1"/>
</dbReference>